<dbReference type="RefSeq" id="WP_005976393.1">
    <property type="nucleotide sequence ID" value="NZ_CABKNW010000001.1"/>
</dbReference>
<dbReference type="AlphaFoldDB" id="A0AAX2J7Z5"/>
<accession>A0AAX2J7Z5</accession>
<reference evidence="2 3" key="1">
    <citation type="submission" date="2018-06" db="EMBL/GenBank/DDBJ databases">
        <authorList>
            <consortium name="Pathogen Informatics"/>
            <person name="Doyle S."/>
        </authorList>
    </citation>
    <scope>NUCLEOTIDE SEQUENCE [LARGE SCALE GENOMIC DNA]</scope>
    <source>
        <strain evidence="2 3">NCTC12112</strain>
    </source>
</reference>
<dbReference type="GO" id="GO:0008446">
    <property type="term" value="F:GDP-mannose 4,6-dehydratase activity"/>
    <property type="evidence" value="ECO:0007669"/>
    <property type="project" value="UniProtKB-EC"/>
</dbReference>
<dbReference type="Gene3D" id="3.40.50.720">
    <property type="entry name" value="NAD(P)-binding Rossmann-like Domain"/>
    <property type="match status" value="1"/>
</dbReference>
<dbReference type="Proteomes" id="UP000249008">
    <property type="component" value="Chromosome 1"/>
</dbReference>
<evidence type="ECO:0000313" key="3">
    <source>
        <dbReference type="Proteomes" id="UP000249008"/>
    </source>
</evidence>
<dbReference type="GeneID" id="78455383"/>
<dbReference type="CDD" id="cd05260">
    <property type="entry name" value="GDP_MD_SDR_e"/>
    <property type="match status" value="1"/>
</dbReference>
<organism evidence="2 3">
    <name type="scientific">Fusobacterium ulcerans</name>
    <dbReference type="NCBI Taxonomy" id="861"/>
    <lineage>
        <taxon>Bacteria</taxon>
        <taxon>Fusobacteriati</taxon>
        <taxon>Fusobacteriota</taxon>
        <taxon>Fusobacteriia</taxon>
        <taxon>Fusobacteriales</taxon>
        <taxon>Fusobacteriaceae</taxon>
        <taxon>Fusobacterium</taxon>
    </lineage>
</organism>
<dbReference type="EC" id="4.2.1.47" evidence="2"/>
<evidence type="ECO:0000313" key="2">
    <source>
        <dbReference type="EMBL" id="SQJ00518.1"/>
    </source>
</evidence>
<name>A0AAX2J7Z5_9FUSO</name>
<protein>
    <submittedName>
        <fullName evidence="2">GDP-mannose 4,6-dehydratase</fullName>
        <ecNumber evidence="2">4.2.1.47</ecNumber>
    </submittedName>
</protein>
<keyword evidence="2" id="KW-0456">Lyase</keyword>
<gene>
    <name evidence="2" type="primary">gmd_3</name>
    <name evidence="2" type="ORF">NCTC12112_00798</name>
</gene>
<dbReference type="Pfam" id="PF16363">
    <property type="entry name" value="GDP_Man_Dehyd"/>
    <property type="match status" value="1"/>
</dbReference>
<dbReference type="KEGG" id="ful:C4N20_11210"/>
<dbReference type="SUPFAM" id="SSF51735">
    <property type="entry name" value="NAD(P)-binding Rossmann-fold domains"/>
    <property type="match status" value="1"/>
</dbReference>
<dbReference type="PANTHER" id="PTHR43000">
    <property type="entry name" value="DTDP-D-GLUCOSE 4,6-DEHYDRATASE-RELATED"/>
    <property type="match status" value="1"/>
</dbReference>
<dbReference type="Gene3D" id="3.90.25.10">
    <property type="entry name" value="UDP-galactose 4-epimerase, domain 1"/>
    <property type="match status" value="1"/>
</dbReference>
<feature type="domain" description="NAD(P)-binding" evidence="1">
    <location>
        <begin position="5"/>
        <end position="305"/>
    </location>
</feature>
<sequence>MKKAMIIGAAGFVGGYLIDHLKDDMKWEVYGTKLNTEKIEREDIEIYNLDILNKEEIIKIFEKIKPDYIFNLAAQSSVSLSWKNPLLTIDINIKGAINILDAVREIDKYDPRTMLIGSSEEYGYVKENEIPVKEENNLRPGNIYAVTKVCQNMIGKIYSDAYGMDIVNVRAFNHIGPKQAPIFVVADFCKQVSEIEKGLREPIIYTGNLEAKRDFTDVRDIVRAYSALALNGKKGETYNVGSGKAISIKEILDIILKNSTKNIEIRRDEKRYRPIDISIIEADIEKLRKVIDWKPEILLEESIKEILGYWRKNENNN</sequence>
<dbReference type="InterPro" id="IPR016040">
    <property type="entry name" value="NAD(P)-bd_dom"/>
</dbReference>
<dbReference type="EMBL" id="LS483487">
    <property type="protein sequence ID" value="SQJ00518.1"/>
    <property type="molecule type" value="Genomic_DNA"/>
</dbReference>
<evidence type="ECO:0000259" key="1">
    <source>
        <dbReference type="Pfam" id="PF16363"/>
    </source>
</evidence>
<dbReference type="InterPro" id="IPR036291">
    <property type="entry name" value="NAD(P)-bd_dom_sf"/>
</dbReference>
<proteinExistence type="predicted"/>